<sequence length="245" mass="27204">MDSYWRRRYGIWVWSPWVGRDDVRPTREQLVLSGRGEGSTWMSDPVGDVGSVVIDLELNELRISHTSYVIKLTPIDDHQKNLTTLALASPLQILPRQRRMVKSSFFTPIPRGTHVLSESLPGLQIHMARSLVIWVQVQNPSEDTIRLGCGTLVGSAVTLPHGYANAGASEFEFCWGRTDSVDTASTLKCDMPGPVKMPAPTKGLKEIPINWEGPDLSLEQREVLCKVLLCDASKAPGRTDLVNVM</sequence>
<dbReference type="GeneID" id="20817986"/>
<dbReference type="EMBL" id="KI913191">
    <property type="protein sequence ID" value="ETV67866.1"/>
    <property type="molecule type" value="Genomic_DNA"/>
</dbReference>
<proteinExistence type="predicted"/>
<dbReference type="AlphaFoldDB" id="W4FLU2"/>
<dbReference type="VEuPathDB" id="FungiDB:H257_15990"/>
<accession>W4FLU2</accession>
<reference evidence="1" key="1">
    <citation type="submission" date="2013-12" db="EMBL/GenBank/DDBJ databases">
        <title>The Genome Sequence of Aphanomyces astaci APO3.</title>
        <authorList>
            <consortium name="The Broad Institute Genomics Platform"/>
            <person name="Russ C."/>
            <person name="Tyler B."/>
            <person name="van West P."/>
            <person name="Dieguez-Uribeondo J."/>
            <person name="Young S.K."/>
            <person name="Zeng Q."/>
            <person name="Gargeya S."/>
            <person name="Fitzgerald M."/>
            <person name="Abouelleil A."/>
            <person name="Alvarado L."/>
            <person name="Chapman S.B."/>
            <person name="Gainer-Dewar J."/>
            <person name="Goldberg J."/>
            <person name="Griggs A."/>
            <person name="Gujja S."/>
            <person name="Hansen M."/>
            <person name="Howarth C."/>
            <person name="Imamovic A."/>
            <person name="Ireland A."/>
            <person name="Larimer J."/>
            <person name="McCowan C."/>
            <person name="Murphy C."/>
            <person name="Pearson M."/>
            <person name="Poon T.W."/>
            <person name="Priest M."/>
            <person name="Roberts A."/>
            <person name="Saif S."/>
            <person name="Shea T."/>
            <person name="Sykes S."/>
            <person name="Wortman J."/>
            <person name="Nusbaum C."/>
            <person name="Birren B."/>
        </authorList>
    </citation>
    <scope>NUCLEOTIDE SEQUENCE [LARGE SCALE GENOMIC DNA]</scope>
    <source>
        <strain evidence="1">APO3</strain>
    </source>
</reference>
<dbReference type="RefSeq" id="XP_009842611.1">
    <property type="nucleotide sequence ID" value="XM_009844309.1"/>
</dbReference>
<evidence type="ECO:0000313" key="1">
    <source>
        <dbReference type="EMBL" id="ETV67866.1"/>
    </source>
</evidence>
<name>W4FLU2_APHAT</name>
<protein>
    <submittedName>
        <fullName evidence="1">Uncharacterized protein</fullName>
    </submittedName>
</protein>
<gene>
    <name evidence="1" type="ORF">H257_15990</name>
</gene>
<organism evidence="1">
    <name type="scientific">Aphanomyces astaci</name>
    <name type="common">Crayfish plague agent</name>
    <dbReference type="NCBI Taxonomy" id="112090"/>
    <lineage>
        <taxon>Eukaryota</taxon>
        <taxon>Sar</taxon>
        <taxon>Stramenopiles</taxon>
        <taxon>Oomycota</taxon>
        <taxon>Saprolegniomycetes</taxon>
        <taxon>Saprolegniales</taxon>
        <taxon>Verrucalvaceae</taxon>
        <taxon>Aphanomyces</taxon>
    </lineage>
</organism>